<accession>A0ACC6NZQ7</accession>
<dbReference type="EMBL" id="JAWDIE010000004">
    <property type="protein sequence ID" value="MEJ7137463.1"/>
    <property type="molecule type" value="Genomic_DNA"/>
</dbReference>
<evidence type="ECO:0000313" key="2">
    <source>
        <dbReference type="Proteomes" id="UP001364695"/>
    </source>
</evidence>
<dbReference type="Proteomes" id="UP001364695">
    <property type="component" value="Unassembled WGS sequence"/>
</dbReference>
<name>A0ACC6NZQ7_9BURK</name>
<proteinExistence type="predicted"/>
<keyword evidence="2" id="KW-1185">Reference proteome</keyword>
<gene>
    <name evidence="1" type="ORF">RV045_03335</name>
</gene>
<reference evidence="1" key="1">
    <citation type="submission" date="2023-10" db="EMBL/GenBank/DDBJ databases">
        <title>Amphibacter perezi, gen. nov., sp. nov. a novel taxa of the family Comamonadaceae, class Betaproteobacteria isolated from the skin microbiota of Pelophylax perezi from different populations.</title>
        <authorList>
            <person name="Costa S."/>
            <person name="Proenca D.N."/>
            <person name="Lopes I."/>
            <person name="Morais P.V."/>
        </authorList>
    </citation>
    <scope>NUCLEOTIDE SEQUENCE</scope>
    <source>
        <strain evidence="1">SL12-8</strain>
    </source>
</reference>
<sequence length="990" mass="108567">MSPSSLPPAPPATSRHFWRRLPGVLLVQRATRRWWRRLSPARQDRMAALVPMGAMLILALLMLGAFWSINSSERQRLQDNLSRDAALARQIMNERLEVDLTRLAALTQSLQQEGWSAQSFSVAAIRALASRYEIVQISWIDGRGRLRAIEVNSPFLELMPRGLPGLPDPAGPPRPPQDEAALLRELESYLPGTLYGRLRGTDKAEPTPPAEFIQWALKNPDRYAPPFVNMRGETVLQRIISLDAPGRPVAHGVLVVDFGLDTLLRQASSEMPGQPHLNLHVGSASPAAASGDLIQSLLMPGQQTYVPWSPPGLDQPLHLQVSLQDQRQQLLPRLLLWVVVGLSLLIAGLLLASWRHLRHRARLQQEWQQESNFRRAMENSMLTGMRAMDINGTITYVNPAFCAMTGYSEGELLGCRPPYPHWPPDRVEENSRLLELELQGRSPAGGLEVKVQRRDGTLFDARMYVSPLIDAHGVQSGWMTSMTNITESKRVRDQLAQAHERFTTVLEGLDAAVSVVSLQTQELLFANRSYRLWFGADAHGHTLLTPGHAALQPRPASPSAGSADSLFGHLDSVVPEVSESASPDGDTPGRGDTGQRGGDSGPGDEGDVTFSVAAASAPPAAQWLTEPPGDNPGAPAVMPGETGSAQSPLTLPGDTEEDPLAGISALKLTEAEAHPQEIYVPGMNMWFDVRWRYLRWTDGRLAHMLIATDVSARRRAEEQTQLQLEKSQVTNRLITMGEMASSVAHELNQPLTAISNYCSGMVSRLQSGSIDEEGLVAALRKTAHQAERAGQVIHRIRAFVKRSEPQRQWVAPQDIISEILDLAQIELRKRQVQLRLYVAQHLPRLHVDPILIQQVLLNLVKNAAEAVDGAAMPVNRRDIELSVLPRHSAGRGGEIEFAVTDHGPGLPEEVEHRLFEAFFSTKQEGLGIGLALCRSIIESHQGTMTARNVRSGAGGQSGPVRGCSIRFTLPVLSPQQGENSQDIPASSGKS</sequence>
<comment type="caution">
    <text evidence="1">The sequence shown here is derived from an EMBL/GenBank/DDBJ whole genome shotgun (WGS) entry which is preliminary data.</text>
</comment>
<protein>
    <submittedName>
        <fullName evidence="1">PAS domain S-box protein</fullName>
    </submittedName>
</protein>
<evidence type="ECO:0000313" key="1">
    <source>
        <dbReference type="EMBL" id="MEJ7137463.1"/>
    </source>
</evidence>
<organism evidence="1 2">
    <name type="scientific">Amphibiibacter pelophylacis</name>
    <dbReference type="NCBI Taxonomy" id="1799477"/>
    <lineage>
        <taxon>Bacteria</taxon>
        <taxon>Pseudomonadati</taxon>
        <taxon>Pseudomonadota</taxon>
        <taxon>Betaproteobacteria</taxon>
        <taxon>Burkholderiales</taxon>
        <taxon>Sphaerotilaceae</taxon>
        <taxon>Amphibiibacter</taxon>
    </lineage>
</organism>